<gene>
    <name evidence="2" type="ORF">GCM10007874_22440</name>
</gene>
<keyword evidence="3" id="KW-1185">Reference proteome</keyword>
<dbReference type="Proteomes" id="UP001156882">
    <property type="component" value="Unassembled WGS sequence"/>
</dbReference>
<protein>
    <submittedName>
        <fullName evidence="2">Uncharacterized protein</fullName>
    </submittedName>
</protein>
<accession>A0ABQ6CLT4</accession>
<evidence type="ECO:0000256" key="1">
    <source>
        <dbReference type="SAM" id="MobiDB-lite"/>
    </source>
</evidence>
<name>A0ABQ6CLT4_9HYPH</name>
<feature type="region of interest" description="Disordered" evidence="1">
    <location>
        <begin position="29"/>
        <end position="58"/>
    </location>
</feature>
<proteinExistence type="predicted"/>
<sequence length="58" mass="6636">MRFDRDRTRRPSKLAAGNIQHKLLKEKQHRTAPITAGEWNGKVAQPTTGKNKGRLKNK</sequence>
<organism evidence="2 3">
    <name type="scientific">Labrys miyagiensis</name>
    <dbReference type="NCBI Taxonomy" id="346912"/>
    <lineage>
        <taxon>Bacteria</taxon>
        <taxon>Pseudomonadati</taxon>
        <taxon>Pseudomonadota</taxon>
        <taxon>Alphaproteobacteria</taxon>
        <taxon>Hyphomicrobiales</taxon>
        <taxon>Xanthobacteraceae</taxon>
        <taxon>Labrys</taxon>
    </lineage>
</organism>
<evidence type="ECO:0000313" key="3">
    <source>
        <dbReference type="Proteomes" id="UP001156882"/>
    </source>
</evidence>
<reference evidence="3" key="1">
    <citation type="journal article" date="2019" name="Int. J. Syst. Evol. Microbiol.">
        <title>The Global Catalogue of Microorganisms (GCM) 10K type strain sequencing project: providing services to taxonomists for standard genome sequencing and annotation.</title>
        <authorList>
            <consortium name="The Broad Institute Genomics Platform"/>
            <consortium name="The Broad Institute Genome Sequencing Center for Infectious Disease"/>
            <person name="Wu L."/>
            <person name="Ma J."/>
        </authorList>
    </citation>
    <scope>NUCLEOTIDE SEQUENCE [LARGE SCALE GENOMIC DNA]</scope>
    <source>
        <strain evidence="3">NBRC 101365</strain>
    </source>
</reference>
<comment type="caution">
    <text evidence="2">The sequence shown here is derived from an EMBL/GenBank/DDBJ whole genome shotgun (WGS) entry which is preliminary data.</text>
</comment>
<evidence type="ECO:0000313" key="2">
    <source>
        <dbReference type="EMBL" id="GLS19227.1"/>
    </source>
</evidence>
<dbReference type="EMBL" id="BSPC01000021">
    <property type="protein sequence ID" value="GLS19227.1"/>
    <property type="molecule type" value="Genomic_DNA"/>
</dbReference>